<proteinExistence type="predicted"/>
<accession>A0A914D9Z2</accession>
<dbReference type="Proteomes" id="UP000887540">
    <property type="component" value="Unplaced"/>
</dbReference>
<keyword evidence="2" id="KW-1185">Reference proteome</keyword>
<dbReference type="WBParaSite" id="ACRNAN_scaffold2193.g17284.t1">
    <property type="protein sequence ID" value="ACRNAN_scaffold2193.g17284.t1"/>
    <property type="gene ID" value="ACRNAN_scaffold2193.g17284"/>
</dbReference>
<evidence type="ECO:0000313" key="3">
    <source>
        <dbReference type="WBParaSite" id="ACRNAN_scaffold2193.g17284.t1"/>
    </source>
</evidence>
<evidence type="ECO:0000313" key="2">
    <source>
        <dbReference type="Proteomes" id="UP000887540"/>
    </source>
</evidence>
<protein>
    <submittedName>
        <fullName evidence="3">Uncharacterized protein</fullName>
    </submittedName>
</protein>
<dbReference type="PROSITE" id="PS51257">
    <property type="entry name" value="PROKAR_LIPOPROTEIN"/>
    <property type="match status" value="1"/>
</dbReference>
<organism evidence="2 3">
    <name type="scientific">Acrobeloides nanus</name>
    <dbReference type="NCBI Taxonomy" id="290746"/>
    <lineage>
        <taxon>Eukaryota</taxon>
        <taxon>Metazoa</taxon>
        <taxon>Ecdysozoa</taxon>
        <taxon>Nematoda</taxon>
        <taxon>Chromadorea</taxon>
        <taxon>Rhabditida</taxon>
        <taxon>Tylenchina</taxon>
        <taxon>Cephalobomorpha</taxon>
        <taxon>Cephaloboidea</taxon>
        <taxon>Cephalobidae</taxon>
        <taxon>Acrobeloides</taxon>
    </lineage>
</organism>
<keyword evidence="1" id="KW-0732">Signal</keyword>
<feature type="signal peptide" evidence="1">
    <location>
        <begin position="1"/>
        <end position="20"/>
    </location>
</feature>
<name>A0A914D9Z2_9BILA</name>
<feature type="chain" id="PRO_5037977412" evidence="1">
    <location>
        <begin position="21"/>
        <end position="304"/>
    </location>
</feature>
<reference evidence="3" key="1">
    <citation type="submission" date="2022-11" db="UniProtKB">
        <authorList>
            <consortium name="WormBaseParasite"/>
        </authorList>
    </citation>
    <scope>IDENTIFICATION</scope>
</reference>
<dbReference type="AlphaFoldDB" id="A0A914D9Z2"/>
<evidence type="ECO:0000256" key="1">
    <source>
        <dbReference type="SAM" id="SignalP"/>
    </source>
</evidence>
<sequence>MKNINLTLVVLAIFVACIHARYTFNSGSQLSLVRLLSSNSDSDPKLKEGVINWIKDQIDPELLKTWYGLSISERMCIQRGLILAKEQIEEEHPTEAMEFIENYCSSAADAAKKLYQGLREYAKKIKSWSESFSEDMPESIQVPMEKISKRSKWLSLSKDKDHQEENLYHIFEALEEILDAPEEDREVLARKHSFLAPFVTGNLHSDSIKIVQAFKKIARKETFENSIEFAKALKNWLKVTKIELMDYFETRTRPETNLPDDIDRKFTEETGMLYDIVYAAYAAPFSALVEMDISAEVESNEDFE</sequence>